<organism evidence="5 6">
    <name type="scientific">Rugamonas apoptosis</name>
    <dbReference type="NCBI Taxonomy" id="2758570"/>
    <lineage>
        <taxon>Bacteria</taxon>
        <taxon>Pseudomonadati</taxon>
        <taxon>Pseudomonadota</taxon>
        <taxon>Betaproteobacteria</taxon>
        <taxon>Burkholderiales</taxon>
        <taxon>Oxalobacteraceae</taxon>
        <taxon>Telluria group</taxon>
        <taxon>Rugamonas</taxon>
    </lineage>
</organism>
<sequence>MKIPRILSNTIAFPTISAIGRRKAELVTSVALLACGNLAVYAGAQVASGDPKLFVAALSLIPFLIAMLGVLWLNRLGRRMVARWLLMTAISSGVATQVFIFHGTDVRTYFFFGCAGIVAPVILPWRHRMATLLFVAFHLFLFVWLDSVELHVSPELVAAHESWTIRTLDAWARATFIVSIAILIWKMEFLTRRTERELAALATTDALTGLLNRRGVDALLKHELATAARRHTTLWLAVIDIDHFKLVNDRFSHAIGDSALRQVAQTLSAQARDGDFVARWGGEEFLVIMPSCGDSNGAATAAERMRQSVAAGKLAMAHAAPLTLTISIGVAGVPPDGDIASAISQADQALYRAKSSGRNRVVVADEPHGILAQR</sequence>
<dbReference type="CDD" id="cd01949">
    <property type="entry name" value="GGDEF"/>
    <property type="match status" value="1"/>
</dbReference>
<evidence type="ECO:0000256" key="1">
    <source>
        <dbReference type="ARBA" id="ARBA00012528"/>
    </source>
</evidence>
<feature type="transmembrane region" description="Helical" evidence="3">
    <location>
        <begin position="84"/>
        <end position="102"/>
    </location>
</feature>
<dbReference type="InterPro" id="IPR043128">
    <property type="entry name" value="Rev_trsase/Diguanyl_cyclase"/>
</dbReference>
<evidence type="ECO:0000256" key="2">
    <source>
        <dbReference type="ARBA" id="ARBA00034247"/>
    </source>
</evidence>
<evidence type="ECO:0000259" key="4">
    <source>
        <dbReference type="PROSITE" id="PS50887"/>
    </source>
</evidence>
<dbReference type="SUPFAM" id="SSF55073">
    <property type="entry name" value="Nucleotide cyclase"/>
    <property type="match status" value="1"/>
</dbReference>
<dbReference type="EC" id="2.7.7.65" evidence="1"/>
<feature type="transmembrane region" description="Helical" evidence="3">
    <location>
        <begin position="108"/>
        <end position="125"/>
    </location>
</feature>
<keyword evidence="3" id="KW-1133">Transmembrane helix</keyword>
<feature type="transmembrane region" description="Helical" evidence="3">
    <location>
        <begin position="132"/>
        <end position="150"/>
    </location>
</feature>
<keyword evidence="3" id="KW-0472">Membrane</keyword>
<comment type="caution">
    <text evidence="5">The sequence shown here is derived from an EMBL/GenBank/DDBJ whole genome shotgun (WGS) entry which is preliminary data.</text>
</comment>
<dbReference type="InterPro" id="IPR000160">
    <property type="entry name" value="GGDEF_dom"/>
</dbReference>
<dbReference type="EMBL" id="JACEZU010000013">
    <property type="protein sequence ID" value="MBA5689890.1"/>
    <property type="molecule type" value="Genomic_DNA"/>
</dbReference>
<reference evidence="5 6" key="1">
    <citation type="submission" date="2020-07" db="EMBL/GenBank/DDBJ databases">
        <title>Novel species isolated from subtropical streams in China.</title>
        <authorList>
            <person name="Lu H."/>
        </authorList>
    </citation>
    <scope>NUCLEOTIDE SEQUENCE [LARGE SCALE GENOMIC DNA]</scope>
    <source>
        <strain evidence="5 6">LX47W</strain>
    </source>
</reference>
<dbReference type="FunFam" id="3.30.70.270:FF:000001">
    <property type="entry name" value="Diguanylate cyclase domain protein"/>
    <property type="match status" value="1"/>
</dbReference>
<dbReference type="RefSeq" id="WP_182156691.1">
    <property type="nucleotide sequence ID" value="NZ_JACEZU010000013.1"/>
</dbReference>
<dbReference type="GO" id="GO:0052621">
    <property type="term" value="F:diguanylate cyclase activity"/>
    <property type="evidence" value="ECO:0007669"/>
    <property type="project" value="UniProtKB-EC"/>
</dbReference>
<proteinExistence type="predicted"/>
<dbReference type="Gene3D" id="3.30.70.270">
    <property type="match status" value="1"/>
</dbReference>
<dbReference type="PANTHER" id="PTHR45138:SF9">
    <property type="entry name" value="DIGUANYLATE CYCLASE DGCM-RELATED"/>
    <property type="match status" value="1"/>
</dbReference>
<dbReference type="NCBIfam" id="TIGR00254">
    <property type="entry name" value="GGDEF"/>
    <property type="match status" value="1"/>
</dbReference>
<comment type="catalytic activity">
    <reaction evidence="2">
        <text>2 GTP = 3',3'-c-di-GMP + 2 diphosphate</text>
        <dbReference type="Rhea" id="RHEA:24898"/>
        <dbReference type="ChEBI" id="CHEBI:33019"/>
        <dbReference type="ChEBI" id="CHEBI:37565"/>
        <dbReference type="ChEBI" id="CHEBI:58805"/>
        <dbReference type="EC" id="2.7.7.65"/>
    </reaction>
</comment>
<keyword evidence="6" id="KW-1185">Reference proteome</keyword>
<feature type="domain" description="GGDEF" evidence="4">
    <location>
        <begin position="232"/>
        <end position="366"/>
    </location>
</feature>
<dbReference type="PANTHER" id="PTHR45138">
    <property type="entry name" value="REGULATORY COMPONENTS OF SENSORY TRANSDUCTION SYSTEM"/>
    <property type="match status" value="1"/>
</dbReference>
<dbReference type="GO" id="GO:1902201">
    <property type="term" value="P:negative regulation of bacterial-type flagellum-dependent cell motility"/>
    <property type="evidence" value="ECO:0007669"/>
    <property type="project" value="TreeGrafter"/>
</dbReference>
<feature type="transmembrane region" description="Helical" evidence="3">
    <location>
        <begin position="26"/>
        <end position="47"/>
    </location>
</feature>
<dbReference type="GO" id="GO:0005886">
    <property type="term" value="C:plasma membrane"/>
    <property type="evidence" value="ECO:0007669"/>
    <property type="project" value="TreeGrafter"/>
</dbReference>
<dbReference type="InterPro" id="IPR050469">
    <property type="entry name" value="Diguanylate_Cyclase"/>
</dbReference>
<dbReference type="AlphaFoldDB" id="A0A7W2FDT6"/>
<dbReference type="SMART" id="SM00267">
    <property type="entry name" value="GGDEF"/>
    <property type="match status" value="1"/>
</dbReference>
<evidence type="ECO:0000313" key="5">
    <source>
        <dbReference type="EMBL" id="MBA5689890.1"/>
    </source>
</evidence>
<gene>
    <name evidence="5" type="ORF">H3H39_22835</name>
</gene>
<evidence type="ECO:0000313" key="6">
    <source>
        <dbReference type="Proteomes" id="UP000573499"/>
    </source>
</evidence>
<dbReference type="PROSITE" id="PS50887">
    <property type="entry name" value="GGDEF"/>
    <property type="match status" value="1"/>
</dbReference>
<feature type="transmembrane region" description="Helical" evidence="3">
    <location>
        <begin position="53"/>
        <end position="72"/>
    </location>
</feature>
<dbReference type="Pfam" id="PF00990">
    <property type="entry name" value="GGDEF"/>
    <property type="match status" value="1"/>
</dbReference>
<feature type="transmembrane region" description="Helical" evidence="3">
    <location>
        <begin position="170"/>
        <end position="187"/>
    </location>
</feature>
<accession>A0A7W2FDT6</accession>
<keyword evidence="3" id="KW-0812">Transmembrane</keyword>
<dbReference type="InterPro" id="IPR029787">
    <property type="entry name" value="Nucleotide_cyclase"/>
</dbReference>
<name>A0A7W2FDT6_9BURK</name>
<evidence type="ECO:0000256" key="3">
    <source>
        <dbReference type="SAM" id="Phobius"/>
    </source>
</evidence>
<protein>
    <recommendedName>
        <fullName evidence="1">diguanylate cyclase</fullName>
        <ecNumber evidence="1">2.7.7.65</ecNumber>
    </recommendedName>
</protein>
<dbReference type="GO" id="GO:0043709">
    <property type="term" value="P:cell adhesion involved in single-species biofilm formation"/>
    <property type="evidence" value="ECO:0007669"/>
    <property type="project" value="TreeGrafter"/>
</dbReference>
<dbReference type="Proteomes" id="UP000573499">
    <property type="component" value="Unassembled WGS sequence"/>
</dbReference>